<evidence type="ECO:0000313" key="2">
    <source>
        <dbReference type="EMBL" id="ABE40885.1"/>
    </source>
</evidence>
<dbReference type="AlphaFoldDB" id="Q132V4"/>
<dbReference type="eggNOG" id="ENOG5031BHA">
    <property type="taxonomic scope" value="Bacteria"/>
</dbReference>
<dbReference type="Proteomes" id="UP000001818">
    <property type="component" value="Chromosome"/>
</dbReference>
<proteinExistence type="predicted"/>
<feature type="compositionally biased region" description="Basic residues" evidence="1">
    <location>
        <begin position="38"/>
        <end position="47"/>
    </location>
</feature>
<feature type="region of interest" description="Disordered" evidence="1">
    <location>
        <begin position="110"/>
        <end position="138"/>
    </location>
</feature>
<dbReference type="HOGENOM" id="CLU_1151128_0_0_5"/>
<organism evidence="2 3">
    <name type="scientific">Rhodopseudomonas palustris (strain BisB5)</name>
    <dbReference type="NCBI Taxonomy" id="316057"/>
    <lineage>
        <taxon>Bacteria</taxon>
        <taxon>Pseudomonadati</taxon>
        <taxon>Pseudomonadota</taxon>
        <taxon>Alphaproteobacteria</taxon>
        <taxon>Hyphomicrobiales</taxon>
        <taxon>Nitrobacteraceae</taxon>
        <taxon>Rhodopseudomonas</taxon>
    </lineage>
</organism>
<accession>Q132V4</accession>
<feature type="compositionally biased region" description="Polar residues" evidence="1">
    <location>
        <begin position="113"/>
        <end position="123"/>
    </location>
</feature>
<dbReference type="EMBL" id="CP000283">
    <property type="protein sequence ID" value="ABE40885.1"/>
    <property type="molecule type" value="Genomic_DNA"/>
</dbReference>
<feature type="compositionally biased region" description="Low complexity" evidence="1">
    <location>
        <begin position="14"/>
        <end position="29"/>
    </location>
</feature>
<dbReference type="KEGG" id="rpd:RPD_3662"/>
<evidence type="ECO:0000313" key="3">
    <source>
        <dbReference type="Proteomes" id="UP000001818"/>
    </source>
</evidence>
<name>Q132V4_RHOPS</name>
<feature type="region of interest" description="Disordered" evidence="1">
    <location>
        <begin position="14"/>
        <end position="47"/>
    </location>
</feature>
<protein>
    <submittedName>
        <fullName evidence="2">Uncharacterized protein</fullName>
    </submittedName>
</protein>
<reference evidence="2 3" key="1">
    <citation type="submission" date="2006-03" db="EMBL/GenBank/DDBJ databases">
        <title>Complete sequence of Rhodopseudomonas palustris BisB5.</title>
        <authorList>
            <consortium name="US DOE Joint Genome Institute"/>
            <person name="Copeland A."/>
            <person name="Lucas S."/>
            <person name="Lapidus A."/>
            <person name="Barry K."/>
            <person name="Detter J.C."/>
            <person name="Glavina del Rio T."/>
            <person name="Hammon N."/>
            <person name="Israni S."/>
            <person name="Dalin E."/>
            <person name="Tice H."/>
            <person name="Pitluck S."/>
            <person name="Chain P."/>
            <person name="Malfatti S."/>
            <person name="Shin M."/>
            <person name="Vergez L."/>
            <person name="Schmutz J."/>
            <person name="Larimer F."/>
            <person name="Land M."/>
            <person name="Hauser L."/>
            <person name="Pelletier D.A."/>
            <person name="Kyrpides N."/>
            <person name="Lykidis A."/>
            <person name="Oda Y."/>
            <person name="Harwood C.S."/>
            <person name="Richardson P."/>
        </authorList>
    </citation>
    <scope>NUCLEOTIDE SEQUENCE [LARGE SCALE GENOMIC DNA]</scope>
    <source>
        <strain evidence="2 3">BisB5</strain>
    </source>
</reference>
<evidence type="ECO:0000256" key="1">
    <source>
        <dbReference type="SAM" id="MobiDB-lite"/>
    </source>
</evidence>
<gene>
    <name evidence="2" type="ordered locus">RPD_3662</name>
</gene>
<sequence length="241" mass="27661">MEWDRGISVKTATSKRAVKAKASARTSKATTKDLKKPVTTKKQRRPRPHNITLSDLFLWVTVVDECQHHPMGAFERASISEGLESTGAIQQRLKVLEERFGRLFMTPKRDNVENTSSASNPTKSVGKATKKKRSAMPTPRGGALAELFAMIEHLYLFSLRTNASESDREIILVLKRVIFGLLPMPILRELEREALDRTLIRNRILRTYTWSFRVRKRTRTGEPKKFSDLPRMRSRYPNDPI</sequence>